<feature type="region of interest" description="Disordered" evidence="1">
    <location>
        <begin position="1"/>
        <end position="24"/>
    </location>
</feature>
<accession>A0A2P6RBF8</accession>
<dbReference type="Proteomes" id="UP000238479">
    <property type="component" value="Chromosome 3"/>
</dbReference>
<sequence length="59" mass="6191">MSRSDRGDYGGSSCGEERGDRGGCRDLLCPLVVWSAVWLGGARSALVGWRCGCDGVAQV</sequence>
<comment type="caution">
    <text evidence="2">The sequence shown here is derived from an EMBL/GenBank/DDBJ whole genome shotgun (WGS) entry which is preliminary data.</text>
</comment>
<dbReference type="Gramene" id="PRQ43750">
    <property type="protein sequence ID" value="PRQ43750"/>
    <property type="gene ID" value="RchiOBHm_Chr3g0471761"/>
</dbReference>
<evidence type="ECO:0000313" key="3">
    <source>
        <dbReference type="Proteomes" id="UP000238479"/>
    </source>
</evidence>
<reference evidence="2 3" key="1">
    <citation type="journal article" date="2018" name="Nat. Genet.">
        <title>The Rosa genome provides new insights in the design of modern roses.</title>
        <authorList>
            <person name="Bendahmane M."/>
        </authorList>
    </citation>
    <scope>NUCLEOTIDE SEQUENCE [LARGE SCALE GENOMIC DNA]</scope>
    <source>
        <strain evidence="3">cv. Old Blush</strain>
    </source>
</reference>
<dbReference type="EMBL" id="PDCK01000041">
    <property type="protein sequence ID" value="PRQ43750.1"/>
    <property type="molecule type" value="Genomic_DNA"/>
</dbReference>
<feature type="compositionally biased region" description="Basic and acidic residues" evidence="1">
    <location>
        <begin position="15"/>
        <end position="24"/>
    </location>
</feature>
<evidence type="ECO:0000256" key="1">
    <source>
        <dbReference type="SAM" id="MobiDB-lite"/>
    </source>
</evidence>
<proteinExistence type="predicted"/>
<dbReference type="AlphaFoldDB" id="A0A2P6RBF8"/>
<evidence type="ECO:0000313" key="2">
    <source>
        <dbReference type="EMBL" id="PRQ43750.1"/>
    </source>
</evidence>
<keyword evidence="3" id="KW-1185">Reference proteome</keyword>
<protein>
    <submittedName>
        <fullName evidence="2">Uncharacterized protein</fullName>
    </submittedName>
</protein>
<organism evidence="2 3">
    <name type="scientific">Rosa chinensis</name>
    <name type="common">China rose</name>
    <dbReference type="NCBI Taxonomy" id="74649"/>
    <lineage>
        <taxon>Eukaryota</taxon>
        <taxon>Viridiplantae</taxon>
        <taxon>Streptophyta</taxon>
        <taxon>Embryophyta</taxon>
        <taxon>Tracheophyta</taxon>
        <taxon>Spermatophyta</taxon>
        <taxon>Magnoliopsida</taxon>
        <taxon>eudicotyledons</taxon>
        <taxon>Gunneridae</taxon>
        <taxon>Pentapetalae</taxon>
        <taxon>rosids</taxon>
        <taxon>fabids</taxon>
        <taxon>Rosales</taxon>
        <taxon>Rosaceae</taxon>
        <taxon>Rosoideae</taxon>
        <taxon>Rosoideae incertae sedis</taxon>
        <taxon>Rosa</taxon>
    </lineage>
</organism>
<gene>
    <name evidence="2" type="ORF">RchiOBHm_Chr3g0471761</name>
</gene>
<name>A0A2P6RBF8_ROSCH</name>